<name>A0A378TVL3_NEIEL</name>
<dbReference type="RefSeq" id="WP_074894355.1">
    <property type="nucleotide sequence ID" value="NZ_CP031252.1"/>
</dbReference>
<reference evidence="2 3" key="1">
    <citation type="submission" date="2018-06" db="EMBL/GenBank/DDBJ databases">
        <authorList>
            <consortium name="Pathogen Informatics"/>
            <person name="Doyle S."/>
        </authorList>
    </citation>
    <scope>NUCLEOTIDE SEQUENCE [LARGE SCALE GENOMIC DNA]</scope>
    <source>
        <strain evidence="2 3">NCTC10660</strain>
    </source>
</reference>
<evidence type="ECO:0000256" key="1">
    <source>
        <dbReference type="SAM" id="SignalP"/>
    </source>
</evidence>
<organism evidence="2 3">
    <name type="scientific">Neisseria elongata</name>
    <dbReference type="NCBI Taxonomy" id="495"/>
    <lineage>
        <taxon>Bacteria</taxon>
        <taxon>Pseudomonadati</taxon>
        <taxon>Pseudomonadota</taxon>
        <taxon>Betaproteobacteria</taxon>
        <taxon>Neisseriales</taxon>
        <taxon>Neisseriaceae</taxon>
        <taxon>Neisseria</taxon>
    </lineage>
</organism>
<proteinExistence type="predicted"/>
<accession>A0A378TVL3</accession>
<dbReference type="EMBL" id="UGQW01000002">
    <property type="protein sequence ID" value="STZ66966.1"/>
    <property type="molecule type" value="Genomic_DNA"/>
</dbReference>
<dbReference type="AlphaFoldDB" id="A0A378TVL3"/>
<dbReference type="GeneID" id="93351446"/>
<gene>
    <name evidence="2" type="ORF">NCTC10660_00434</name>
</gene>
<evidence type="ECO:0000313" key="2">
    <source>
        <dbReference type="EMBL" id="STZ66966.1"/>
    </source>
</evidence>
<keyword evidence="1" id="KW-0732">Signal</keyword>
<feature type="signal peptide" evidence="1">
    <location>
        <begin position="1"/>
        <end position="20"/>
    </location>
</feature>
<sequence length="196" mass="21622">MIKSIPILLISIFSTTVGHAAAVDWTPLLESMKKGCAVDFNALPYGKSAIGKLPAKYRASVARSHSRQTASDGEVFTIELKNSIAFGQPLSALVIESNEGFGYVKMKFARNADMSKLIPLFTTPTDKRRGMLAAGRAQNFCIKGTHGTLKQYQSSPHHWRAVSSDGPWQEFRYHPRENALSCLHSDHYGDEFGCSK</sequence>
<evidence type="ECO:0000313" key="3">
    <source>
        <dbReference type="Proteomes" id="UP000254927"/>
    </source>
</evidence>
<protein>
    <submittedName>
        <fullName evidence="2">Uncharacterized protein</fullName>
    </submittedName>
</protein>
<feature type="chain" id="PRO_5016649222" evidence="1">
    <location>
        <begin position="21"/>
        <end position="196"/>
    </location>
</feature>
<dbReference type="Proteomes" id="UP000254927">
    <property type="component" value="Unassembled WGS sequence"/>
</dbReference>